<dbReference type="InterPro" id="IPR006944">
    <property type="entry name" value="Phage/GTA_portal"/>
</dbReference>
<dbReference type="RefSeq" id="WP_129124405.1">
    <property type="nucleotide sequence ID" value="NZ_PEIB01000063.1"/>
</dbReference>
<dbReference type="InterPro" id="IPR030935">
    <property type="entry name" value="PBSX_Proteobac"/>
</dbReference>
<comment type="similarity">
    <text evidence="1">Belongs to the phage portal family. PBSX subfamily.</text>
</comment>
<dbReference type="EMBL" id="PEIB01000063">
    <property type="protein sequence ID" value="RXJ68340.1"/>
    <property type="molecule type" value="Genomic_DNA"/>
</dbReference>
<reference evidence="2 3" key="1">
    <citation type="submission" date="2017-10" db="EMBL/GenBank/DDBJ databases">
        <title>Nyctiphanis sp. nov., isolated from the stomach of the euphausiid Nyctiphanes simplex (Hansen, 1911) in the Gulf of California.</title>
        <authorList>
            <person name="Gomez-Gil B."/>
            <person name="Aguilar-Mendez M."/>
            <person name="Lopez-Cortes A."/>
            <person name="Gomez-Gutierrez J."/>
            <person name="Roque A."/>
            <person name="Lang E."/>
            <person name="Gonzalez-Castillo A."/>
        </authorList>
    </citation>
    <scope>NUCLEOTIDE SEQUENCE [LARGE SCALE GENOMIC DNA]</scope>
    <source>
        <strain evidence="2 3">CAIM 600</strain>
    </source>
</reference>
<evidence type="ECO:0000313" key="3">
    <source>
        <dbReference type="Proteomes" id="UP000290287"/>
    </source>
</evidence>
<dbReference type="Proteomes" id="UP000290287">
    <property type="component" value="Unassembled WGS sequence"/>
</dbReference>
<dbReference type="OrthoDB" id="5449776at2"/>
<keyword evidence="3" id="KW-1185">Reference proteome</keyword>
<evidence type="ECO:0000256" key="1">
    <source>
        <dbReference type="ARBA" id="ARBA00006799"/>
    </source>
</evidence>
<dbReference type="NCBIfam" id="TIGR01540">
    <property type="entry name" value="portal_PBSX"/>
    <property type="match status" value="1"/>
</dbReference>
<gene>
    <name evidence="2" type="ORF">CS022_24195</name>
</gene>
<dbReference type="InterPro" id="IPR006430">
    <property type="entry name" value="Phage_portal_PBSX"/>
</dbReference>
<organism evidence="2 3">
    <name type="scientific">Veronia nyctiphanis</name>
    <dbReference type="NCBI Taxonomy" id="1278244"/>
    <lineage>
        <taxon>Bacteria</taxon>
        <taxon>Pseudomonadati</taxon>
        <taxon>Pseudomonadota</taxon>
        <taxon>Gammaproteobacteria</taxon>
        <taxon>Vibrionales</taxon>
        <taxon>Vibrionaceae</taxon>
        <taxon>Veronia</taxon>
    </lineage>
</organism>
<accession>A0A4Q0YD11</accession>
<proteinExistence type="inferred from homology"/>
<dbReference type="PIRSF" id="PIRSF018494">
    <property type="entry name" value="PBSX_VPQ"/>
    <property type="match status" value="1"/>
</dbReference>
<dbReference type="AlphaFoldDB" id="A0A4Q0YD11"/>
<evidence type="ECO:0000313" key="2">
    <source>
        <dbReference type="EMBL" id="RXJ68340.1"/>
    </source>
</evidence>
<sequence length="339" mass="38668">MSNNIEVFSFGDPVPVLEGREITEYRECWLHGDYYEPPVSLQGLAKSLNASVHHHSALSVKRNILVSSYQTHSLLSKQDFSRVALDYLVFGNAYFERVITRLGKTIKLKPSPAKYTRRMPEDDYLFLTDKGHKHYFKYGTIFHLLEPDINQEIYGVPEYLAALNSAWLNESATLFRRKYYLNGSHAGFILYVTDTVHEEQDINNLRKALKESKGPGNFRNLFMYAPDGKKDGLQVIPIADVSAKDEFYNIKNVTRDDVLAAHRVPPQIMGIIPQNTGGFGSAEAATKVFARNELLPLQERFKELNDWIGEEVIRLLPIWSTLTKQIQRKRSDDQGAATP</sequence>
<dbReference type="Pfam" id="PF04860">
    <property type="entry name" value="Phage_portal"/>
    <property type="match status" value="1"/>
</dbReference>
<name>A0A4Q0YD11_9GAMM</name>
<protein>
    <submittedName>
        <fullName evidence="2">Phage portal protein</fullName>
    </submittedName>
</protein>
<comment type="caution">
    <text evidence="2">The sequence shown here is derived from an EMBL/GenBank/DDBJ whole genome shotgun (WGS) entry which is preliminary data.</text>
</comment>